<dbReference type="GO" id="GO:0140291">
    <property type="term" value="P:peptidyl-glutamate ADP-deribosylation"/>
    <property type="evidence" value="ECO:0007669"/>
    <property type="project" value="TreeGrafter"/>
</dbReference>
<organism evidence="2 3">
    <name type="scientific">Pyrocoelia pectoralis</name>
    <dbReference type="NCBI Taxonomy" id="417401"/>
    <lineage>
        <taxon>Eukaryota</taxon>
        <taxon>Metazoa</taxon>
        <taxon>Ecdysozoa</taxon>
        <taxon>Arthropoda</taxon>
        <taxon>Hexapoda</taxon>
        <taxon>Insecta</taxon>
        <taxon>Pterygota</taxon>
        <taxon>Neoptera</taxon>
        <taxon>Endopterygota</taxon>
        <taxon>Coleoptera</taxon>
        <taxon>Polyphaga</taxon>
        <taxon>Elateriformia</taxon>
        <taxon>Elateroidea</taxon>
        <taxon>Lampyridae</taxon>
        <taxon>Lampyrinae</taxon>
        <taxon>Pyrocoelia</taxon>
    </lineage>
</organism>
<dbReference type="InterPro" id="IPR002589">
    <property type="entry name" value="Macro_dom"/>
</dbReference>
<name>A0AAN7UYB1_9COLE</name>
<dbReference type="InterPro" id="IPR043472">
    <property type="entry name" value="Macro_dom-like"/>
</dbReference>
<reference evidence="2 3" key="1">
    <citation type="journal article" date="2024" name="Insects">
        <title>An Improved Chromosome-Level Genome Assembly of the Firefly Pyrocoelia pectoralis.</title>
        <authorList>
            <person name="Fu X."/>
            <person name="Meyer-Rochow V.B."/>
            <person name="Ballantyne L."/>
            <person name="Zhu X."/>
        </authorList>
    </citation>
    <scope>NUCLEOTIDE SEQUENCE [LARGE SCALE GENOMIC DNA]</scope>
    <source>
        <strain evidence="2">XCY_ONT2</strain>
    </source>
</reference>
<accession>A0AAN7UYB1</accession>
<evidence type="ECO:0000313" key="3">
    <source>
        <dbReference type="Proteomes" id="UP001329430"/>
    </source>
</evidence>
<dbReference type="CDD" id="cd02901">
    <property type="entry name" value="Macro_Poa1p-like"/>
    <property type="match status" value="1"/>
</dbReference>
<dbReference type="AlphaFoldDB" id="A0AAN7UYB1"/>
<gene>
    <name evidence="2" type="ORF">RI129_012057</name>
</gene>
<dbReference type="Gene3D" id="3.40.220.10">
    <property type="entry name" value="Leucine Aminopeptidase, subunit E, domain 1"/>
    <property type="match status" value="1"/>
</dbReference>
<dbReference type="SUPFAM" id="SSF52949">
    <property type="entry name" value="Macro domain-like"/>
    <property type="match status" value="1"/>
</dbReference>
<comment type="caution">
    <text evidence="2">The sequence shown here is derived from an EMBL/GenBank/DDBJ whole genome shotgun (WGS) entry which is preliminary data.</text>
</comment>
<feature type="domain" description="Macro" evidence="1">
    <location>
        <begin position="28"/>
        <end position="247"/>
    </location>
</feature>
<dbReference type="PANTHER" id="PTHR12521">
    <property type="entry name" value="PROTEIN C6ORF130"/>
    <property type="match status" value="1"/>
</dbReference>
<dbReference type="Proteomes" id="UP001329430">
    <property type="component" value="Chromosome 9"/>
</dbReference>
<keyword evidence="3" id="KW-1185">Reference proteome</keyword>
<protein>
    <recommendedName>
        <fullName evidence="1">Macro domain-containing protein</fullName>
    </recommendedName>
</protein>
<sequence length="247" mass="28692">MPNGKPRVVHFNRLGRYNGNNHADGVRRVTEQKKEVSYEEFQRMYGDNKVASFGVTIERQQDLFTLSSDYSLAHCVAADLRMSRGIASVFKAKFGQVEKLREFGPRVGRVLWLRDQERFIYYLVTKKLSSGKPDYREMWNSLLDLKRRVLWSGIRKIAMPRIGCGLDGLEWRKVRNMLEEIFQGTGVQILVCRFNPKSIPTPGTVDCRRTALRDLGHGLPTIANEFRDEIDFNEGAMLQRLHWLRRV</sequence>
<proteinExistence type="predicted"/>
<dbReference type="InterPro" id="IPR050892">
    <property type="entry name" value="ADP-ribose_metab_enzymes"/>
</dbReference>
<dbReference type="PANTHER" id="PTHR12521:SF0">
    <property type="entry name" value="ADP-RIBOSE GLYCOHYDROLASE OARD1"/>
    <property type="match status" value="1"/>
</dbReference>
<dbReference type="PROSITE" id="PS51154">
    <property type="entry name" value="MACRO"/>
    <property type="match status" value="1"/>
</dbReference>
<evidence type="ECO:0000259" key="1">
    <source>
        <dbReference type="PROSITE" id="PS51154"/>
    </source>
</evidence>
<dbReference type="EMBL" id="JAVRBK010000009">
    <property type="protein sequence ID" value="KAK5639565.1"/>
    <property type="molecule type" value="Genomic_DNA"/>
</dbReference>
<evidence type="ECO:0000313" key="2">
    <source>
        <dbReference type="EMBL" id="KAK5639565.1"/>
    </source>
</evidence>